<evidence type="ECO:0000313" key="1">
    <source>
        <dbReference type="EMBL" id="CAG8818604.1"/>
    </source>
</evidence>
<accession>A0ACA9RYZ3</accession>
<organism evidence="1 2">
    <name type="scientific">Racocetra persica</name>
    <dbReference type="NCBI Taxonomy" id="160502"/>
    <lineage>
        <taxon>Eukaryota</taxon>
        <taxon>Fungi</taxon>
        <taxon>Fungi incertae sedis</taxon>
        <taxon>Mucoromycota</taxon>
        <taxon>Glomeromycotina</taxon>
        <taxon>Glomeromycetes</taxon>
        <taxon>Diversisporales</taxon>
        <taxon>Gigasporaceae</taxon>
        <taxon>Racocetra</taxon>
    </lineage>
</organism>
<feature type="non-terminal residue" evidence="1">
    <location>
        <position position="326"/>
    </location>
</feature>
<sequence length="326" mass="36793">HKWGYGKLDAYRIVQNAKTHKNLGSQVYIEMPIIIVNEPIPFTDTGVISRINVTQKDLDNANFAHLEHITVTINIDHTRRGDIEVDLISPYGTVSHLGATRRYDEHKGGLTNWTFMSVIHWDESPIGEWVIQVRDRQNPEHTGTFNDWMLKLWGEASTIVTSPSLPSSPPPVVGSPTSTPVLPALPTQSGTTSESRSSTWIFAIFGMGAAFIFAVIAYFAKRRFWDNKRGLSFFTREPYSPLQMGDATSGADVSIPLNKQFMTSRELFDAFGDSSGDEDDESTKVVFENAYMDEYINDDEKKVDNEVDDEKKVDNEVEYINDDEKK</sequence>
<keyword evidence="2" id="KW-1185">Reference proteome</keyword>
<proteinExistence type="predicted"/>
<dbReference type="EMBL" id="CAJVQC010081220">
    <property type="protein sequence ID" value="CAG8818604.1"/>
    <property type="molecule type" value="Genomic_DNA"/>
</dbReference>
<reference evidence="1" key="1">
    <citation type="submission" date="2021-06" db="EMBL/GenBank/DDBJ databases">
        <authorList>
            <person name="Kallberg Y."/>
            <person name="Tangrot J."/>
            <person name="Rosling A."/>
        </authorList>
    </citation>
    <scope>NUCLEOTIDE SEQUENCE</scope>
    <source>
        <strain evidence="1">MA461A</strain>
    </source>
</reference>
<feature type="non-terminal residue" evidence="1">
    <location>
        <position position="1"/>
    </location>
</feature>
<gene>
    <name evidence="1" type="ORF">RPERSI_LOCUS24949</name>
</gene>
<protein>
    <submittedName>
        <fullName evidence="1">30576_t:CDS:1</fullName>
    </submittedName>
</protein>
<comment type="caution">
    <text evidence="1">The sequence shown here is derived from an EMBL/GenBank/DDBJ whole genome shotgun (WGS) entry which is preliminary data.</text>
</comment>
<dbReference type="Proteomes" id="UP000789920">
    <property type="component" value="Unassembled WGS sequence"/>
</dbReference>
<name>A0ACA9RYZ3_9GLOM</name>
<evidence type="ECO:0000313" key="2">
    <source>
        <dbReference type="Proteomes" id="UP000789920"/>
    </source>
</evidence>